<dbReference type="Proteomes" id="UP000429607">
    <property type="component" value="Unassembled WGS sequence"/>
</dbReference>
<proteinExistence type="predicted"/>
<organism evidence="2 3">
    <name type="scientific">Phytophthora rubi</name>
    <dbReference type="NCBI Taxonomy" id="129364"/>
    <lineage>
        <taxon>Eukaryota</taxon>
        <taxon>Sar</taxon>
        <taxon>Stramenopiles</taxon>
        <taxon>Oomycota</taxon>
        <taxon>Peronosporomycetes</taxon>
        <taxon>Peronosporales</taxon>
        <taxon>Peronosporaceae</taxon>
        <taxon>Phytophthora</taxon>
    </lineage>
</organism>
<dbReference type="EMBL" id="QXFU01001532">
    <property type="protein sequence ID" value="KAE9000422.1"/>
    <property type="molecule type" value="Genomic_DNA"/>
</dbReference>
<evidence type="ECO:0000313" key="3">
    <source>
        <dbReference type="Proteomes" id="UP000429607"/>
    </source>
</evidence>
<reference evidence="3 4" key="1">
    <citation type="submission" date="2018-09" db="EMBL/GenBank/DDBJ databases">
        <title>Genomic investigation of the strawberry pathogen Phytophthora fragariae indicates pathogenicity is determined by transcriptional variation in three key races.</title>
        <authorList>
            <person name="Adams T.M."/>
            <person name="Armitage A.D."/>
            <person name="Sobczyk M.K."/>
            <person name="Bates H.J."/>
            <person name="Dunwell J.M."/>
            <person name="Nellist C.F."/>
            <person name="Harrison R.J."/>
        </authorList>
    </citation>
    <scope>NUCLEOTIDE SEQUENCE [LARGE SCALE GENOMIC DNA]</scope>
    <source>
        <strain evidence="2 3">SCRP249</strain>
        <strain evidence="1 4">SCRP324</strain>
    </source>
</reference>
<dbReference type="EMBL" id="QXFV01001521">
    <property type="protein sequence ID" value="KAE9003908.1"/>
    <property type="molecule type" value="Genomic_DNA"/>
</dbReference>
<protein>
    <submittedName>
        <fullName evidence="2">Uncharacterized protein</fullName>
    </submittedName>
</protein>
<gene>
    <name evidence="2" type="ORF">PR001_g17853</name>
    <name evidence="1" type="ORF">PR002_g18199</name>
</gene>
<evidence type="ECO:0000313" key="4">
    <source>
        <dbReference type="Proteomes" id="UP000435112"/>
    </source>
</evidence>
<comment type="caution">
    <text evidence="2">The sequence shown here is derived from an EMBL/GenBank/DDBJ whole genome shotgun (WGS) entry which is preliminary data.</text>
</comment>
<accession>A0A6A3KE96</accession>
<dbReference type="Proteomes" id="UP000435112">
    <property type="component" value="Unassembled WGS sequence"/>
</dbReference>
<name>A0A6A3KE96_9STRA</name>
<evidence type="ECO:0000313" key="2">
    <source>
        <dbReference type="EMBL" id="KAE9003908.1"/>
    </source>
</evidence>
<sequence length="108" mass="10946">MPSPPSNGSSSAISALIHPAAALSGSANAAFHTNCLIHQSTFLMIFSDGHGCRATYSSFGTITAAAMAARCFTVFVFSSANTSLTLSAPIAFSHAPSVVSPVPATCPR</sequence>
<evidence type="ECO:0000313" key="1">
    <source>
        <dbReference type="EMBL" id="KAE9000422.1"/>
    </source>
</evidence>
<dbReference type="AlphaFoldDB" id="A0A6A3KE96"/>